<dbReference type="AlphaFoldDB" id="A0A1F7JKM9"/>
<gene>
    <name evidence="3" type="ORF">A3J15_02795</name>
</gene>
<evidence type="ECO:0000313" key="4">
    <source>
        <dbReference type="Proteomes" id="UP000176376"/>
    </source>
</evidence>
<reference evidence="3 4" key="1">
    <citation type="journal article" date="2016" name="Nat. Commun.">
        <title>Thousands of microbial genomes shed light on interconnected biogeochemical processes in an aquifer system.</title>
        <authorList>
            <person name="Anantharaman K."/>
            <person name="Brown C.T."/>
            <person name="Hug L.A."/>
            <person name="Sharon I."/>
            <person name="Castelle C.J."/>
            <person name="Probst A.J."/>
            <person name="Thomas B.C."/>
            <person name="Singh A."/>
            <person name="Wilkins M.J."/>
            <person name="Karaoz U."/>
            <person name="Brodie E.L."/>
            <person name="Williams K.H."/>
            <person name="Hubbard S.S."/>
            <person name="Banfield J.F."/>
        </authorList>
    </citation>
    <scope>NUCLEOTIDE SEQUENCE [LARGE SCALE GENOMIC DNA]</scope>
</reference>
<dbReference type="SUPFAM" id="SSF110857">
    <property type="entry name" value="Gamma-glutamyl cyclotransferase-like"/>
    <property type="match status" value="1"/>
</dbReference>
<dbReference type="InterPro" id="IPR009288">
    <property type="entry name" value="AIG2-like_dom"/>
</dbReference>
<proteinExistence type="predicted"/>
<dbReference type="Gene3D" id="3.10.490.10">
    <property type="entry name" value="Gamma-glutamyl cyclotransferase-like"/>
    <property type="match status" value="1"/>
</dbReference>
<comment type="caution">
    <text evidence="3">The sequence shown here is derived from an EMBL/GenBank/DDBJ whole genome shotgun (WGS) entry which is preliminary data.</text>
</comment>
<evidence type="ECO:0000313" key="3">
    <source>
        <dbReference type="EMBL" id="OGK56147.1"/>
    </source>
</evidence>
<feature type="domain" description="Gamma-glutamylcyclotransferase AIG2-like" evidence="2">
    <location>
        <begin position="4"/>
        <end position="97"/>
    </location>
</feature>
<evidence type="ECO:0000256" key="1">
    <source>
        <dbReference type="SAM" id="MobiDB-lite"/>
    </source>
</evidence>
<accession>A0A1F7JKM9</accession>
<name>A0A1F7JKM9_9BACT</name>
<dbReference type="InterPro" id="IPR036568">
    <property type="entry name" value="GGCT-like_sf"/>
</dbReference>
<evidence type="ECO:0000259" key="2">
    <source>
        <dbReference type="Pfam" id="PF06094"/>
    </source>
</evidence>
<organism evidence="3 4">
    <name type="scientific">Candidatus Roizmanbacteria bacterium RIFCSPLOWO2_02_FULL_38_10</name>
    <dbReference type="NCBI Taxonomy" id="1802074"/>
    <lineage>
        <taxon>Bacteria</taxon>
        <taxon>Candidatus Roizmaniibacteriota</taxon>
    </lineage>
</organism>
<dbReference type="CDD" id="cd06661">
    <property type="entry name" value="GGCT_like"/>
    <property type="match status" value="1"/>
</dbReference>
<feature type="region of interest" description="Disordered" evidence="1">
    <location>
        <begin position="124"/>
        <end position="146"/>
    </location>
</feature>
<dbReference type="InterPro" id="IPR013024">
    <property type="entry name" value="GGCT-like"/>
</dbReference>
<dbReference type="STRING" id="1802074.A3J15_02795"/>
<sequence length="146" mass="16751">MSEVFVYGTLQRGGKWAHTIPNAQFIGPDTILGELYLDEYRGAPILFHGEDVIPGEVFDIPKMDLGPVDVMEREFGYNAEQIQTGSGREVLVYVHSDDTLKERFERIPNFDAAAEFRRWYERASQEPESSTWQYFTTHGGRSPESR</sequence>
<feature type="compositionally biased region" description="Polar residues" evidence="1">
    <location>
        <begin position="126"/>
        <end position="136"/>
    </location>
</feature>
<dbReference type="EMBL" id="MGAY01000046">
    <property type="protein sequence ID" value="OGK56147.1"/>
    <property type="molecule type" value="Genomic_DNA"/>
</dbReference>
<dbReference type="Pfam" id="PF06094">
    <property type="entry name" value="GGACT"/>
    <property type="match status" value="1"/>
</dbReference>
<protein>
    <recommendedName>
        <fullName evidence="2">Gamma-glutamylcyclotransferase AIG2-like domain-containing protein</fullName>
    </recommendedName>
</protein>
<dbReference type="Proteomes" id="UP000176376">
    <property type="component" value="Unassembled WGS sequence"/>
</dbReference>